<keyword evidence="9" id="KW-0804">Transcription</keyword>
<keyword evidence="3" id="KW-0677">Repeat</keyword>
<dbReference type="AlphaFoldDB" id="A0A8J1XXJ3"/>
<feature type="region of interest" description="Disordered" evidence="11">
    <location>
        <begin position="691"/>
        <end position="742"/>
    </location>
</feature>
<evidence type="ECO:0000256" key="9">
    <source>
        <dbReference type="ARBA" id="ARBA00023163"/>
    </source>
</evidence>
<evidence type="ECO:0000256" key="3">
    <source>
        <dbReference type="ARBA" id="ARBA00022737"/>
    </source>
</evidence>
<dbReference type="FunFam" id="3.30.160.60:FF:000125">
    <property type="entry name" value="Putative zinc finger protein 143"/>
    <property type="match status" value="1"/>
</dbReference>
<dbReference type="InterPro" id="IPR036236">
    <property type="entry name" value="Znf_C2H2_sf"/>
</dbReference>
<dbReference type="FunFam" id="3.30.160.60:FF:000557">
    <property type="entry name" value="zinc finger and SCAN domain-containing protein 29"/>
    <property type="match status" value="1"/>
</dbReference>
<evidence type="ECO:0000256" key="1">
    <source>
        <dbReference type="ARBA" id="ARBA00004123"/>
    </source>
</evidence>
<proteinExistence type="predicted"/>
<evidence type="ECO:0000256" key="6">
    <source>
        <dbReference type="ARBA" id="ARBA00023015"/>
    </source>
</evidence>
<dbReference type="GO" id="GO:0008270">
    <property type="term" value="F:zinc ion binding"/>
    <property type="evidence" value="ECO:0007669"/>
    <property type="project" value="UniProtKB-KW"/>
</dbReference>
<dbReference type="SUPFAM" id="SSF57667">
    <property type="entry name" value="beta-beta-alpha zinc fingers"/>
    <property type="match status" value="3"/>
</dbReference>
<comment type="subcellular location">
    <subcellularLocation>
        <location evidence="1">Nucleus</location>
    </subcellularLocation>
</comment>
<evidence type="ECO:0000256" key="5">
    <source>
        <dbReference type="ARBA" id="ARBA00022833"/>
    </source>
</evidence>
<evidence type="ECO:0000256" key="10">
    <source>
        <dbReference type="ARBA" id="ARBA00023242"/>
    </source>
</evidence>
<dbReference type="EMBL" id="CAIIXF020000008">
    <property type="protein sequence ID" value="CAH1792054.1"/>
    <property type="molecule type" value="Genomic_DNA"/>
</dbReference>
<feature type="compositionally biased region" description="Basic and acidic residues" evidence="11">
    <location>
        <begin position="58"/>
        <end position="67"/>
    </location>
</feature>
<feature type="region of interest" description="Disordered" evidence="11">
    <location>
        <begin position="53"/>
        <end position="73"/>
    </location>
</feature>
<dbReference type="PROSITE" id="PS50157">
    <property type="entry name" value="ZINC_FINGER_C2H2_2"/>
    <property type="match status" value="6"/>
</dbReference>
<evidence type="ECO:0000256" key="7">
    <source>
        <dbReference type="ARBA" id="ARBA00023125"/>
    </source>
</evidence>
<evidence type="ECO:0000256" key="11">
    <source>
        <dbReference type="SAM" id="MobiDB-lite"/>
    </source>
</evidence>
<accession>A0A8J1XXJ3</accession>
<comment type="caution">
    <text evidence="12">The sequence shown here is derived from an EMBL/GenBank/DDBJ whole genome shotgun (WGS) entry which is preliminary data.</text>
</comment>
<dbReference type="PANTHER" id="PTHR14003">
    <property type="entry name" value="TRANSCRIPTIONAL REPRESSOR PROTEIN YY"/>
    <property type="match status" value="1"/>
</dbReference>
<protein>
    <submittedName>
        <fullName evidence="12">Uncharacterized protein</fullName>
    </submittedName>
</protein>
<gene>
    <name evidence="12" type="ORF">OFUS_LOCUS17077</name>
</gene>
<keyword evidence="2" id="KW-0479">Metal-binding</keyword>
<organism evidence="12 13">
    <name type="scientific">Owenia fusiformis</name>
    <name type="common">Polychaete worm</name>
    <dbReference type="NCBI Taxonomy" id="6347"/>
    <lineage>
        <taxon>Eukaryota</taxon>
        <taxon>Metazoa</taxon>
        <taxon>Spiralia</taxon>
        <taxon>Lophotrochozoa</taxon>
        <taxon>Annelida</taxon>
        <taxon>Polychaeta</taxon>
        <taxon>Sedentaria</taxon>
        <taxon>Canalipalpata</taxon>
        <taxon>Sabellida</taxon>
        <taxon>Oweniida</taxon>
        <taxon>Oweniidae</taxon>
        <taxon>Owenia</taxon>
    </lineage>
</organism>
<evidence type="ECO:0000313" key="12">
    <source>
        <dbReference type="EMBL" id="CAH1792054.1"/>
    </source>
</evidence>
<name>A0A8J1XXJ3_OWEFU</name>
<dbReference type="PROSITE" id="PS00028">
    <property type="entry name" value="ZINC_FINGER_C2H2_1"/>
    <property type="match status" value="6"/>
</dbReference>
<reference evidence="12" key="1">
    <citation type="submission" date="2022-03" db="EMBL/GenBank/DDBJ databases">
        <authorList>
            <person name="Martin C."/>
        </authorList>
    </citation>
    <scope>NUCLEOTIDE SEQUENCE</scope>
</reference>
<dbReference type="GO" id="GO:0005667">
    <property type="term" value="C:transcription regulator complex"/>
    <property type="evidence" value="ECO:0007669"/>
    <property type="project" value="TreeGrafter"/>
</dbReference>
<keyword evidence="13" id="KW-1185">Reference proteome</keyword>
<keyword evidence="10" id="KW-0539">Nucleus</keyword>
<dbReference type="GO" id="GO:0000785">
    <property type="term" value="C:chromatin"/>
    <property type="evidence" value="ECO:0007669"/>
    <property type="project" value="TreeGrafter"/>
</dbReference>
<dbReference type="InterPro" id="IPR013087">
    <property type="entry name" value="Znf_C2H2_type"/>
</dbReference>
<dbReference type="Proteomes" id="UP000749559">
    <property type="component" value="Unassembled WGS sequence"/>
</dbReference>
<evidence type="ECO:0000256" key="4">
    <source>
        <dbReference type="ARBA" id="ARBA00022771"/>
    </source>
</evidence>
<sequence>MEEQQILGVRRSSRKSAKAYQAGRYKFSHSLEDTIQKVHVASKTVKKTTTLRPKLKHSVSEPYKHPISDSNISDNNTQLVHHQIPSDIEQFKDPSVDEAILADYDEAQSSKCYNSNPELSSAYSIDTLNENDRVKDQSDAAYINDASQLDTDDARHSEMEITTTNALDTHNEGDNSICNVNAHSDNMAQLHVVPQEESEEILRRSVSDPNEQNPSVDQNMENTCRIRISNYPDNTTTNNGEATNQVHEIDSGPSDIRVKFPQNQDEQIEVLTTQEGELVCVMPDVHNNQQILMNCPQGTPVLVLSNNLEKGTVEASVLIDRPDFAQLLAFQSGMPATLPELGILGGQAPSTPSQSVTQAKQKNTATKYYLCDIEGCNKGFTTMAYLKYHKVTHNGEKPLKCSYEDCNRTFAWHTHLRYHQLTHTQERLFHCLEPGCKRSFYTHQRLDVHSRVHTGYKPFICGETGCGKAFTTAGNLKNHRRIHSGERPYVCEHKSCNRRFCEQSSLKKHMLTHTGEKPYSCNICGKAFSQSGSRNTHVKAHRRQDVTKETNILDDNDLVINARGEIIQYQNGYHDTETSVLPHPVVDNFVTVVTQPPDGSSSDRQGNQKIVCGSLPPEGLLNSEERSNKISLIPGSNPGENVVVLTQPQEMVAMTTDYHDNQQNTQEMIVYNSDLLNAELNHEEINSNIDDQIQGENPNMTQSSGSQSEKNVVSMDPMMSDDDTEQSHIEEPHSPDKLTICE</sequence>
<dbReference type="Pfam" id="PF00096">
    <property type="entry name" value="zf-C2H2"/>
    <property type="match status" value="2"/>
</dbReference>
<keyword evidence="5" id="KW-0862">Zinc</keyword>
<feature type="compositionally biased region" description="Polar residues" evidence="11">
    <location>
        <begin position="691"/>
        <end position="711"/>
    </location>
</feature>
<dbReference type="SMART" id="SM00355">
    <property type="entry name" value="ZnF_C2H2"/>
    <property type="match status" value="6"/>
</dbReference>
<dbReference type="OrthoDB" id="6077919at2759"/>
<feature type="compositionally biased region" description="Polar residues" evidence="11">
    <location>
        <begin position="595"/>
        <end position="608"/>
    </location>
</feature>
<dbReference type="PANTHER" id="PTHR14003:SF24">
    <property type="entry name" value="ZINC FINGER PROTEIN 410"/>
    <property type="match status" value="1"/>
</dbReference>
<dbReference type="GO" id="GO:0000981">
    <property type="term" value="F:DNA-binding transcription factor activity, RNA polymerase II-specific"/>
    <property type="evidence" value="ECO:0007669"/>
    <property type="project" value="TreeGrafter"/>
</dbReference>
<keyword evidence="6" id="KW-0805">Transcription regulation</keyword>
<evidence type="ECO:0000256" key="8">
    <source>
        <dbReference type="ARBA" id="ARBA00023159"/>
    </source>
</evidence>
<feature type="compositionally biased region" description="Basic and acidic residues" evidence="11">
    <location>
        <begin position="725"/>
        <end position="736"/>
    </location>
</feature>
<dbReference type="FunFam" id="3.30.160.60:FF:000072">
    <property type="entry name" value="zinc finger protein 143 isoform X1"/>
    <property type="match status" value="1"/>
</dbReference>
<evidence type="ECO:0000256" key="2">
    <source>
        <dbReference type="ARBA" id="ARBA00022723"/>
    </source>
</evidence>
<feature type="region of interest" description="Disordered" evidence="11">
    <location>
        <begin position="595"/>
        <end position="622"/>
    </location>
</feature>
<dbReference type="Gene3D" id="3.30.160.60">
    <property type="entry name" value="Classic Zinc Finger"/>
    <property type="match status" value="6"/>
</dbReference>
<keyword evidence="7" id="KW-0238">DNA-binding</keyword>
<dbReference type="GO" id="GO:0031519">
    <property type="term" value="C:PcG protein complex"/>
    <property type="evidence" value="ECO:0007669"/>
    <property type="project" value="TreeGrafter"/>
</dbReference>
<keyword evidence="4" id="KW-0863">Zinc-finger</keyword>
<keyword evidence="8" id="KW-0010">Activator</keyword>
<evidence type="ECO:0000313" key="13">
    <source>
        <dbReference type="Proteomes" id="UP000749559"/>
    </source>
</evidence>
<dbReference type="GO" id="GO:0000978">
    <property type="term" value="F:RNA polymerase II cis-regulatory region sequence-specific DNA binding"/>
    <property type="evidence" value="ECO:0007669"/>
    <property type="project" value="TreeGrafter"/>
</dbReference>